<keyword evidence="3" id="KW-0539">Nucleus</keyword>
<evidence type="ECO:0000313" key="4">
    <source>
        <dbReference type="EMBL" id="KAF5841259.1"/>
    </source>
</evidence>
<reference evidence="4" key="1">
    <citation type="submission" date="2017-08" db="EMBL/GenBank/DDBJ databases">
        <authorList>
            <person name="Polle J.E."/>
            <person name="Barry K."/>
            <person name="Cushman J."/>
            <person name="Schmutz J."/>
            <person name="Tran D."/>
            <person name="Hathwaick L.T."/>
            <person name="Yim W.C."/>
            <person name="Jenkins J."/>
            <person name="Mckie-Krisberg Z.M."/>
            <person name="Prochnik S."/>
            <person name="Lindquist E."/>
            <person name="Dockter R.B."/>
            <person name="Adam C."/>
            <person name="Molina H."/>
            <person name="Bunkerborg J."/>
            <person name="Jin E."/>
            <person name="Buchheim M."/>
            <person name="Magnuson J."/>
        </authorList>
    </citation>
    <scope>NUCLEOTIDE SEQUENCE</scope>
    <source>
        <strain evidence="4">CCAP 19/18</strain>
    </source>
</reference>
<dbReference type="PANTHER" id="PTHR12549:SF38">
    <property type="entry name" value="JMJC DOMAIN-CONTAINING HISTONE DEMETHYLASE 2, ISOFORM A"/>
    <property type="match status" value="1"/>
</dbReference>
<name>A0ABQ7H327_DUNSA</name>
<organism evidence="4 5">
    <name type="scientific">Dunaliella salina</name>
    <name type="common">Green alga</name>
    <name type="synonym">Protococcus salinus</name>
    <dbReference type="NCBI Taxonomy" id="3046"/>
    <lineage>
        <taxon>Eukaryota</taxon>
        <taxon>Viridiplantae</taxon>
        <taxon>Chlorophyta</taxon>
        <taxon>core chlorophytes</taxon>
        <taxon>Chlorophyceae</taxon>
        <taxon>CS clade</taxon>
        <taxon>Chlamydomonadales</taxon>
        <taxon>Dunaliellaceae</taxon>
        <taxon>Dunaliella</taxon>
    </lineage>
</organism>
<comment type="caution">
    <text evidence="4">The sequence shown here is derived from an EMBL/GenBank/DDBJ whole genome shotgun (WGS) entry which is preliminary data.</text>
</comment>
<keyword evidence="2" id="KW-0479">Metal-binding</keyword>
<evidence type="ECO:0000256" key="3">
    <source>
        <dbReference type="ARBA" id="ARBA00023242"/>
    </source>
</evidence>
<evidence type="ECO:0000256" key="1">
    <source>
        <dbReference type="ARBA" id="ARBA00004123"/>
    </source>
</evidence>
<sequence>MPLFCTSALAKDRVTSRQGMPGQVTKSCHICQAQHIIAACQHCGASFCEADARASFPEWSRARMMRKCPRCEDVCTCRQCLRKVFPNAPPEYSDKVRQAMTDLALAQMLPVMLEVVQLEDAEAQWDMQEAYGKPASRPPAFGNMDSIAATHINGEQGLNKLGHNGNRVLCNACGTAISDLHYNCKECGWDACARCMKEDRIKRLAAHRWTGRRCPNPMCYIGGGGEMKPWRLVDGHWRHALRAMYTYCELRDLHLTNTTEALMLRFTQLPQR</sequence>
<proteinExistence type="predicted"/>
<protein>
    <submittedName>
        <fullName evidence="4">Uncharacterized protein</fullName>
    </submittedName>
</protein>
<evidence type="ECO:0000313" key="5">
    <source>
        <dbReference type="Proteomes" id="UP000815325"/>
    </source>
</evidence>
<dbReference type="Proteomes" id="UP000815325">
    <property type="component" value="Unassembled WGS sequence"/>
</dbReference>
<keyword evidence="5" id="KW-1185">Reference proteome</keyword>
<dbReference type="EMBL" id="MU069490">
    <property type="protein sequence ID" value="KAF5841259.1"/>
    <property type="molecule type" value="Genomic_DNA"/>
</dbReference>
<evidence type="ECO:0000256" key="2">
    <source>
        <dbReference type="ARBA" id="ARBA00022723"/>
    </source>
</evidence>
<dbReference type="PANTHER" id="PTHR12549">
    <property type="entry name" value="JMJC DOMAIN-CONTAINING HISTONE DEMETHYLATION PROTEIN"/>
    <property type="match status" value="1"/>
</dbReference>
<comment type="subcellular location">
    <subcellularLocation>
        <location evidence="1">Nucleus</location>
    </subcellularLocation>
</comment>
<gene>
    <name evidence="4" type="ORF">DUNSADRAFT_13712</name>
</gene>
<dbReference type="InterPro" id="IPR045109">
    <property type="entry name" value="LSDs-like"/>
</dbReference>
<accession>A0ABQ7H327</accession>